<dbReference type="InterPro" id="IPR036416">
    <property type="entry name" value="Pept_tRNA_hydro_sf"/>
</dbReference>
<keyword evidence="5" id="KW-1185">Reference proteome</keyword>
<reference evidence="4 5" key="1">
    <citation type="submission" date="2016-10" db="EMBL/GenBank/DDBJ databases">
        <authorList>
            <person name="de Groot N.N."/>
        </authorList>
    </citation>
    <scope>NUCLEOTIDE SEQUENCE [LARGE SCALE GENOMIC DNA]</scope>
    <source>
        <strain evidence="4 5">CBS 141442</strain>
    </source>
</reference>
<keyword evidence="3" id="KW-0694">RNA-binding</keyword>
<dbReference type="PANTHER" id="PTHR17224:SF1">
    <property type="entry name" value="PEPTIDYL-TRNA HYDROLASE"/>
    <property type="match status" value="1"/>
</dbReference>
<evidence type="ECO:0000256" key="2">
    <source>
        <dbReference type="ARBA" id="ARBA00022801"/>
    </source>
</evidence>
<evidence type="ECO:0000256" key="3">
    <source>
        <dbReference type="ARBA" id="ARBA00022884"/>
    </source>
</evidence>
<accession>A0A1L0DFS6</accession>
<name>A0A1L0DFS6_9ASCO</name>
<dbReference type="Pfam" id="PF01195">
    <property type="entry name" value="Pept_tRNA_hydro"/>
    <property type="match status" value="1"/>
</dbReference>
<gene>
    <name evidence="4" type="ORF">SAMEA4029010_CIC11G00000004902</name>
</gene>
<sequence>MMVSLIFFSLGNPGPINRHSTGHYILKQLEEGFDAPPMTRKKKYSISRVDNVFFVRSNSYMNDSGALLRSFLTEEHVRQCVVVVVYDDFELNMPKVRLQQFKRNESHNGIKSVAQVLNSLAIQGYKLGVGIGPKPVGASKDAMASWVLSKFSREENELLETSMQYVYKYVHEIIEREGDIGDCGKLNATITKAMSES</sequence>
<dbReference type="STRING" id="45354.A0A1L0DFS6"/>
<evidence type="ECO:0000313" key="5">
    <source>
        <dbReference type="Proteomes" id="UP000182334"/>
    </source>
</evidence>
<dbReference type="AlphaFoldDB" id="A0A1L0DFS6"/>
<dbReference type="GO" id="GO:0004045">
    <property type="term" value="F:peptidyl-tRNA hydrolase activity"/>
    <property type="evidence" value="ECO:0007669"/>
    <property type="project" value="InterPro"/>
</dbReference>
<dbReference type="Gene3D" id="3.40.50.1470">
    <property type="entry name" value="Peptidyl-tRNA hydrolase"/>
    <property type="match status" value="1"/>
</dbReference>
<dbReference type="Proteomes" id="UP000182334">
    <property type="component" value="Chromosome III"/>
</dbReference>
<keyword evidence="2" id="KW-0378">Hydrolase</keyword>
<proteinExistence type="predicted"/>
<dbReference type="EMBL" id="LT635758">
    <property type="protein sequence ID" value="SGZ51262.1"/>
    <property type="molecule type" value="Genomic_DNA"/>
</dbReference>
<evidence type="ECO:0000256" key="1">
    <source>
        <dbReference type="ARBA" id="ARBA00022555"/>
    </source>
</evidence>
<dbReference type="InterPro" id="IPR001328">
    <property type="entry name" value="Pept_tRNA_hydro"/>
</dbReference>
<dbReference type="SUPFAM" id="SSF53178">
    <property type="entry name" value="Peptidyl-tRNA hydrolase-like"/>
    <property type="match status" value="1"/>
</dbReference>
<dbReference type="GO" id="GO:0000049">
    <property type="term" value="F:tRNA binding"/>
    <property type="evidence" value="ECO:0007669"/>
    <property type="project" value="UniProtKB-KW"/>
</dbReference>
<dbReference type="OrthoDB" id="1711136at2759"/>
<keyword evidence="1" id="KW-0820">tRNA-binding</keyword>
<protein>
    <submittedName>
        <fullName evidence="4">CIC11C00000004902</fullName>
    </submittedName>
</protein>
<organism evidence="4 5">
    <name type="scientific">Sungouiella intermedia</name>
    <dbReference type="NCBI Taxonomy" id="45354"/>
    <lineage>
        <taxon>Eukaryota</taxon>
        <taxon>Fungi</taxon>
        <taxon>Dikarya</taxon>
        <taxon>Ascomycota</taxon>
        <taxon>Saccharomycotina</taxon>
        <taxon>Pichiomycetes</taxon>
        <taxon>Metschnikowiaceae</taxon>
        <taxon>Sungouiella</taxon>
    </lineage>
</organism>
<dbReference type="PANTHER" id="PTHR17224">
    <property type="entry name" value="PEPTIDYL-TRNA HYDROLASE"/>
    <property type="match status" value="1"/>
</dbReference>
<evidence type="ECO:0000313" key="4">
    <source>
        <dbReference type="EMBL" id="SGZ51262.1"/>
    </source>
</evidence>